<dbReference type="PROSITE" id="PS51257">
    <property type="entry name" value="PROKAR_LIPOPROTEIN"/>
    <property type="match status" value="1"/>
</dbReference>
<gene>
    <name evidence="2" type="ORF">AVR91_0216260</name>
</gene>
<evidence type="ECO:0000256" key="1">
    <source>
        <dbReference type="SAM" id="SignalP"/>
    </source>
</evidence>
<proteinExistence type="predicted"/>
<name>A0A1W2LVP6_9PSEU</name>
<organism evidence="2 3">
    <name type="scientific">Amycolatopsis keratiniphila subsp. keratiniphila</name>
    <dbReference type="NCBI Taxonomy" id="227715"/>
    <lineage>
        <taxon>Bacteria</taxon>
        <taxon>Bacillati</taxon>
        <taxon>Actinomycetota</taxon>
        <taxon>Actinomycetes</taxon>
        <taxon>Pseudonocardiales</taxon>
        <taxon>Pseudonocardiaceae</taxon>
        <taxon>Amycolatopsis</taxon>
        <taxon>Amycolatopsis japonica group</taxon>
    </lineage>
</organism>
<dbReference type="OrthoDB" id="3633900at2"/>
<dbReference type="AlphaFoldDB" id="A0A1W2LVP6"/>
<feature type="signal peptide" evidence="1">
    <location>
        <begin position="1"/>
        <end position="21"/>
    </location>
</feature>
<dbReference type="Proteomes" id="UP000076660">
    <property type="component" value="Unassembled WGS sequence"/>
</dbReference>
<feature type="chain" id="PRO_5039186015" description="Lipoprotein" evidence="1">
    <location>
        <begin position="22"/>
        <end position="139"/>
    </location>
</feature>
<reference evidence="2 3" key="1">
    <citation type="submission" date="2016-12" db="EMBL/GenBank/DDBJ databases">
        <title>Amycolatopsis keratiniphila subsp. keratiniphila genome sequencing and assembly.</title>
        <authorList>
            <person name="Mayilraj S."/>
            <person name="Kaur N."/>
        </authorList>
    </citation>
    <scope>NUCLEOTIDE SEQUENCE [LARGE SCALE GENOMIC DNA]</scope>
    <source>
        <strain evidence="2 3">DSM 44409</strain>
    </source>
</reference>
<sequence>MTARPRFGLIAFVVAVFWLTAACGSSPDRTTADGTAGAIANAMTDGDNPALLALTCPRTPDKPAAPDELVSGETPVTVGSVDQKGQAAMVVLNDQRNEKRAYGALLIEGDDGNWCIFGFRNCPREVKVTSSNFVTVCRG</sequence>
<evidence type="ECO:0000313" key="2">
    <source>
        <dbReference type="EMBL" id="ONF70380.1"/>
    </source>
</evidence>
<protein>
    <recommendedName>
        <fullName evidence="4">Lipoprotein</fullName>
    </recommendedName>
</protein>
<keyword evidence="1" id="KW-0732">Signal</keyword>
<accession>A0A1W2LVP6</accession>
<dbReference type="EMBL" id="LQMT02000014">
    <property type="protein sequence ID" value="ONF70380.1"/>
    <property type="molecule type" value="Genomic_DNA"/>
</dbReference>
<dbReference type="RefSeq" id="WP_063277049.1">
    <property type="nucleotide sequence ID" value="NZ_LQMT02000014.1"/>
</dbReference>
<comment type="caution">
    <text evidence="2">The sequence shown here is derived from an EMBL/GenBank/DDBJ whole genome shotgun (WGS) entry which is preliminary data.</text>
</comment>
<evidence type="ECO:0008006" key="4">
    <source>
        <dbReference type="Google" id="ProtNLM"/>
    </source>
</evidence>
<evidence type="ECO:0000313" key="3">
    <source>
        <dbReference type="Proteomes" id="UP000076660"/>
    </source>
</evidence>